<name>A0ABW3XT42_9ACTN</name>
<dbReference type="Pfam" id="PF08240">
    <property type="entry name" value="ADH_N"/>
    <property type="match status" value="1"/>
</dbReference>
<dbReference type="PANTHER" id="PTHR11695:SF294">
    <property type="entry name" value="RETICULON-4-INTERACTING PROTEIN 1, MITOCHONDRIAL"/>
    <property type="match status" value="1"/>
</dbReference>
<dbReference type="InterPro" id="IPR050700">
    <property type="entry name" value="YIM1/Zinc_Alcohol_DH_Fams"/>
</dbReference>
<comment type="caution">
    <text evidence="2">The sequence shown here is derived from an EMBL/GenBank/DDBJ whole genome shotgun (WGS) entry which is preliminary data.</text>
</comment>
<accession>A0ABW3XT42</accession>
<dbReference type="Proteomes" id="UP001597058">
    <property type="component" value="Unassembled WGS sequence"/>
</dbReference>
<dbReference type="SUPFAM" id="SSF50129">
    <property type="entry name" value="GroES-like"/>
    <property type="match status" value="1"/>
</dbReference>
<proteinExistence type="predicted"/>
<evidence type="ECO:0000259" key="1">
    <source>
        <dbReference type="Pfam" id="PF08240"/>
    </source>
</evidence>
<evidence type="ECO:0000313" key="2">
    <source>
        <dbReference type="EMBL" id="MFD1311749.1"/>
    </source>
</evidence>
<keyword evidence="3" id="KW-1185">Reference proteome</keyword>
<dbReference type="EMBL" id="JBHTMM010000089">
    <property type="protein sequence ID" value="MFD1311749.1"/>
    <property type="molecule type" value="Genomic_DNA"/>
</dbReference>
<gene>
    <name evidence="2" type="ORF">ACFQ5X_38855</name>
</gene>
<dbReference type="InterPro" id="IPR013154">
    <property type="entry name" value="ADH-like_N"/>
</dbReference>
<dbReference type="PANTHER" id="PTHR11695">
    <property type="entry name" value="ALCOHOL DEHYDROGENASE RELATED"/>
    <property type="match status" value="1"/>
</dbReference>
<reference evidence="3" key="1">
    <citation type="journal article" date="2019" name="Int. J. Syst. Evol. Microbiol.">
        <title>The Global Catalogue of Microorganisms (GCM) 10K type strain sequencing project: providing services to taxonomists for standard genome sequencing and annotation.</title>
        <authorList>
            <consortium name="The Broad Institute Genomics Platform"/>
            <consortium name="The Broad Institute Genome Sequencing Center for Infectious Disease"/>
            <person name="Wu L."/>
            <person name="Ma J."/>
        </authorList>
    </citation>
    <scope>NUCLEOTIDE SEQUENCE [LARGE SCALE GENOMIC DNA]</scope>
    <source>
        <strain evidence="3">CGMCC 4.7020</strain>
    </source>
</reference>
<organism evidence="2 3">
    <name type="scientific">Streptomyces kaempferi</name>
    <dbReference type="NCBI Taxonomy" id="333725"/>
    <lineage>
        <taxon>Bacteria</taxon>
        <taxon>Bacillati</taxon>
        <taxon>Actinomycetota</taxon>
        <taxon>Actinomycetes</taxon>
        <taxon>Kitasatosporales</taxon>
        <taxon>Streptomycetaceae</taxon>
        <taxon>Streptomyces</taxon>
    </lineage>
</organism>
<protein>
    <submittedName>
        <fullName evidence="2">Alcohol dehydrogenase catalytic domain-containing protein</fullName>
    </submittedName>
</protein>
<sequence>MSTDRPEPGLGEILVRVRAARVNPVDRRTRSDGGLGTLGRPPFVLGWDVAGTVEATGLGVTLFKPGDRVMGMPRFPHEAGAYAEFVTGPARHFVHAPERLSYIEAAALPLAGLTAWQALTDTDMSLEGQHVLQGGCKFRGRVAGRVVTGWGT</sequence>
<dbReference type="InterPro" id="IPR011032">
    <property type="entry name" value="GroES-like_sf"/>
</dbReference>
<dbReference type="RefSeq" id="WP_381233816.1">
    <property type="nucleotide sequence ID" value="NZ_JBHSKH010000016.1"/>
</dbReference>
<evidence type="ECO:0000313" key="3">
    <source>
        <dbReference type="Proteomes" id="UP001597058"/>
    </source>
</evidence>
<dbReference type="Gene3D" id="3.90.180.10">
    <property type="entry name" value="Medium-chain alcohol dehydrogenases, catalytic domain"/>
    <property type="match status" value="1"/>
</dbReference>
<feature type="domain" description="Alcohol dehydrogenase-like N-terminal" evidence="1">
    <location>
        <begin position="11"/>
        <end position="97"/>
    </location>
</feature>